<keyword evidence="3" id="KW-1185">Reference proteome</keyword>
<dbReference type="Proteomes" id="UP000464577">
    <property type="component" value="Chromosome"/>
</dbReference>
<evidence type="ECO:0000313" key="3">
    <source>
        <dbReference type="Proteomes" id="UP000464577"/>
    </source>
</evidence>
<dbReference type="Pfam" id="PF01381">
    <property type="entry name" value="HTH_3"/>
    <property type="match status" value="1"/>
</dbReference>
<dbReference type="AlphaFoldDB" id="A0A6P1VRF6"/>
<dbReference type="PROSITE" id="PS50943">
    <property type="entry name" value="HTH_CROC1"/>
    <property type="match status" value="1"/>
</dbReference>
<proteinExistence type="predicted"/>
<gene>
    <name evidence="2" type="ORF">GJR95_08125</name>
</gene>
<dbReference type="KEGG" id="senf:GJR95_08125"/>
<evidence type="ECO:0000313" key="2">
    <source>
        <dbReference type="EMBL" id="QHV94988.1"/>
    </source>
</evidence>
<evidence type="ECO:0000259" key="1">
    <source>
        <dbReference type="PROSITE" id="PS50943"/>
    </source>
</evidence>
<dbReference type="InterPro" id="IPR001387">
    <property type="entry name" value="Cro/C1-type_HTH"/>
</dbReference>
<dbReference type="InterPro" id="IPR010982">
    <property type="entry name" value="Lambda_DNA-bd_dom_sf"/>
</dbReference>
<dbReference type="SUPFAM" id="SSF47413">
    <property type="entry name" value="lambda repressor-like DNA-binding domains"/>
    <property type="match status" value="1"/>
</dbReference>
<dbReference type="EMBL" id="CP045997">
    <property type="protein sequence ID" value="QHV94988.1"/>
    <property type="molecule type" value="Genomic_DNA"/>
</dbReference>
<accession>A0A6P1VRF6</accession>
<organism evidence="2 3">
    <name type="scientific">Spirosoma endbachense</name>
    <dbReference type="NCBI Taxonomy" id="2666025"/>
    <lineage>
        <taxon>Bacteria</taxon>
        <taxon>Pseudomonadati</taxon>
        <taxon>Bacteroidota</taxon>
        <taxon>Cytophagia</taxon>
        <taxon>Cytophagales</taxon>
        <taxon>Cytophagaceae</taxon>
        <taxon>Spirosoma</taxon>
    </lineage>
</organism>
<protein>
    <submittedName>
        <fullName evidence="2">Helix-turn-helix domain-containing protein</fullName>
    </submittedName>
</protein>
<dbReference type="Gene3D" id="1.10.260.40">
    <property type="entry name" value="lambda repressor-like DNA-binding domains"/>
    <property type="match status" value="1"/>
</dbReference>
<reference evidence="2 3" key="1">
    <citation type="submission" date="2019-11" db="EMBL/GenBank/DDBJ databases">
        <title>Spirosoma endbachense sp. nov., isolated from a natural salt meadow.</title>
        <authorList>
            <person name="Rojas J."/>
            <person name="Ambika Manirajan B."/>
            <person name="Ratering S."/>
            <person name="Suarez C."/>
            <person name="Geissler-Plaum R."/>
            <person name="Schnell S."/>
        </authorList>
    </citation>
    <scope>NUCLEOTIDE SEQUENCE [LARGE SCALE GENOMIC DNA]</scope>
    <source>
        <strain evidence="2 3">I-24</strain>
    </source>
</reference>
<sequence length="145" mass="16940">MPTMTKQMLRLFKEKYYDEESVMILTIETANDYEQVMAVIETYLAKGSAAMTEVDLAELQRLSLLAERYEEEHYPMPVEPATLPEMIRLRMFQENLKQRDTAKVLGITETRLSEVLAGKRKVNMDLAKRLHDKLHIRADYILKMA</sequence>
<dbReference type="CDD" id="cd00093">
    <property type="entry name" value="HTH_XRE"/>
    <property type="match status" value="1"/>
</dbReference>
<feature type="domain" description="HTH cro/C1-type" evidence="1">
    <location>
        <begin position="86"/>
        <end position="141"/>
    </location>
</feature>
<dbReference type="GO" id="GO:0003677">
    <property type="term" value="F:DNA binding"/>
    <property type="evidence" value="ECO:0007669"/>
    <property type="project" value="InterPro"/>
</dbReference>
<name>A0A6P1VRF6_9BACT</name>
<dbReference type="SMART" id="SM00530">
    <property type="entry name" value="HTH_XRE"/>
    <property type="match status" value="1"/>
</dbReference>